<evidence type="ECO:0000256" key="1">
    <source>
        <dbReference type="SAM" id="MobiDB-lite"/>
    </source>
</evidence>
<dbReference type="EMBL" id="KI894036">
    <property type="protein sequence ID" value="OBR82071.1"/>
    <property type="molecule type" value="Genomic_DNA"/>
</dbReference>
<feature type="region of interest" description="Disordered" evidence="1">
    <location>
        <begin position="53"/>
        <end position="117"/>
    </location>
</feature>
<proteinExistence type="predicted"/>
<sequence length="225" mass="25261">MSSDFNTDFPSYYNLDLGSLQAAGIPYEAVRNGSFVKSPMDSRLEYPATNLYHDTLSTSPSQLVSDQGPPQVQEDTAQKLAQSQTQTQATASESASASKDKREKQRRNSANFRQKKKIRDEEQASLITDLQSRLTISDRENTTLKGIIRTLLIERSRLKKHVSYCIAHHGTSSDLEFEQKLGTTDILLRDYLATGALSWMNHDGSDSLHLDNDVLRSLERAEDHP</sequence>
<gene>
    <name evidence="2" type="ORF">I303_07985</name>
    <name evidence="3" type="ORF">I303_107994</name>
</gene>
<feature type="compositionally biased region" description="Low complexity" evidence="1">
    <location>
        <begin position="78"/>
        <end position="97"/>
    </location>
</feature>
<evidence type="ECO:0000313" key="4">
    <source>
        <dbReference type="Proteomes" id="UP000078595"/>
    </source>
</evidence>
<protein>
    <recommendedName>
        <fullName evidence="5">BZIP domain-containing protein</fullName>
    </recommendedName>
</protein>
<evidence type="ECO:0000313" key="3">
    <source>
        <dbReference type="EMBL" id="WWC65376.1"/>
    </source>
</evidence>
<reference evidence="2" key="1">
    <citation type="submission" date="2013-07" db="EMBL/GenBank/DDBJ databases">
        <title>The Genome Sequence of Cryptococcus dejecticola CBS10117.</title>
        <authorList>
            <consortium name="The Broad Institute Genome Sequencing Platform"/>
            <person name="Cuomo C."/>
            <person name="Litvintseva A."/>
            <person name="Chen Y."/>
            <person name="Heitman J."/>
            <person name="Sun S."/>
            <person name="Springer D."/>
            <person name="Dromer F."/>
            <person name="Young S.K."/>
            <person name="Zeng Q."/>
            <person name="Gargeya S."/>
            <person name="Fitzgerald M."/>
            <person name="Abouelleil A."/>
            <person name="Alvarado L."/>
            <person name="Berlin A.M."/>
            <person name="Chapman S.B."/>
            <person name="Dewar J."/>
            <person name="Goldberg J."/>
            <person name="Griggs A."/>
            <person name="Gujja S."/>
            <person name="Hansen M."/>
            <person name="Howarth C."/>
            <person name="Imamovic A."/>
            <person name="Larimer J."/>
            <person name="McCowan C."/>
            <person name="Murphy C."/>
            <person name="Pearson M."/>
            <person name="Priest M."/>
            <person name="Roberts A."/>
            <person name="Saif S."/>
            <person name="Shea T."/>
            <person name="Sykes S."/>
            <person name="Wortman J."/>
            <person name="Nusbaum C."/>
            <person name="Birren B."/>
        </authorList>
    </citation>
    <scope>NUCLEOTIDE SEQUENCE [LARGE SCALE GENOMIC DNA]</scope>
    <source>
        <strain evidence="2">CBS 10117</strain>
    </source>
</reference>
<feature type="compositionally biased region" description="Polar residues" evidence="1">
    <location>
        <begin position="55"/>
        <end position="75"/>
    </location>
</feature>
<dbReference type="EMBL" id="CP144539">
    <property type="protein sequence ID" value="WWC65376.1"/>
    <property type="molecule type" value="Genomic_DNA"/>
</dbReference>
<dbReference type="VEuPathDB" id="FungiDB:I303_07985"/>
<dbReference type="KEGG" id="kdj:28971684"/>
<keyword evidence="4" id="KW-1185">Reference proteome</keyword>
<reference evidence="3" key="2">
    <citation type="submission" date="2013-07" db="EMBL/GenBank/DDBJ databases">
        <authorList>
            <consortium name="The Broad Institute Genome Sequencing Platform"/>
            <person name="Cuomo C."/>
            <person name="Litvintseva A."/>
            <person name="Chen Y."/>
            <person name="Heitman J."/>
            <person name="Sun S."/>
            <person name="Springer D."/>
            <person name="Dromer F."/>
            <person name="Young S.K."/>
            <person name="Zeng Q."/>
            <person name="Gargeya S."/>
            <person name="Fitzgerald M."/>
            <person name="Abouelleil A."/>
            <person name="Alvarado L."/>
            <person name="Berlin A.M."/>
            <person name="Chapman S.B."/>
            <person name="Dewar J."/>
            <person name="Goldberg J."/>
            <person name="Griggs A."/>
            <person name="Gujja S."/>
            <person name="Hansen M."/>
            <person name="Howarth C."/>
            <person name="Imamovic A."/>
            <person name="Larimer J."/>
            <person name="McCowan C."/>
            <person name="Murphy C."/>
            <person name="Pearson M."/>
            <person name="Priest M."/>
            <person name="Roberts A."/>
            <person name="Saif S."/>
            <person name="Shea T."/>
            <person name="Sykes S."/>
            <person name="Wortman J."/>
            <person name="Nusbaum C."/>
            <person name="Birren B."/>
        </authorList>
    </citation>
    <scope>NUCLEOTIDE SEQUENCE</scope>
    <source>
        <strain evidence="3">CBS 10117</strain>
    </source>
</reference>
<name>A0A1A5ZW80_9TREE</name>
<organism evidence="2">
    <name type="scientific">Kwoniella dejecticola CBS 10117</name>
    <dbReference type="NCBI Taxonomy" id="1296121"/>
    <lineage>
        <taxon>Eukaryota</taxon>
        <taxon>Fungi</taxon>
        <taxon>Dikarya</taxon>
        <taxon>Basidiomycota</taxon>
        <taxon>Agaricomycotina</taxon>
        <taxon>Tremellomycetes</taxon>
        <taxon>Tremellales</taxon>
        <taxon>Cryptococcaceae</taxon>
        <taxon>Kwoniella</taxon>
    </lineage>
</organism>
<dbReference type="RefSeq" id="XP_018259913.1">
    <property type="nucleotide sequence ID" value="XM_018411245.1"/>
</dbReference>
<evidence type="ECO:0008006" key="5">
    <source>
        <dbReference type="Google" id="ProtNLM"/>
    </source>
</evidence>
<dbReference type="AlphaFoldDB" id="A0A1A5ZW80"/>
<evidence type="ECO:0000313" key="2">
    <source>
        <dbReference type="EMBL" id="OBR82071.1"/>
    </source>
</evidence>
<reference evidence="3" key="3">
    <citation type="submission" date="2024-02" db="EMBL/GenBank/DDBJ databases">
        <title>Comparative genomics of Cryptococcus and Kwoniella reveals pathogenesis evolution and contrasting modes of karyotype evolution via chromosome fusion or intercentromeric recombination.</title>
        <authorList>
            <person name="Coelho M.A."/>
            <person name="David-Palma M."/>
            <person name="Shea T."/>
            <person name="Bowers K."/>
            <person name="McGinley-Smith S."/>
            <person name="Mohammad A.W."/>
            <person name="Gnirke A."/>
            <person name="Yurkov A.M."/>
            <person name="Nowrousian M."/>
            <person name="Sun S."/>
            <person name="Cuomo C.A."/>
            <person name="Heitman J."/>
        </authorList>
    </citation>
    <scope>NUCLEOTIDE SEQUENCE</scope>
    <source>
        <strain evidence="3">CBS 10117</strain>
    </source>
</reference>
<accession>A0A1A5ZW80</accession>
<dbReference type="Proteomes" id="UP000078595">
    <property type="component" value="Chromosome 10"/>
</dbReference>
<dbReference type="GeneID" id="28971684"/>